<organism evidence="2 3">
    <name type="scientific">Petrolisthes manimaculis</name>
    <dbReference type="NCBI Taxonomy" id="1843537"/>
    <lineage>
        <taxon>Eukaryota</taxon>
        <taxon>Metazoa</taxon>
        <taxon>Ecdysozoa</taxon>
        <taxon>Arthropoda</taxon>
        <taxon>Crustacea</taxon>
        <taxon>Multicrustacea</taxon>
        <taxon>Malacostraca</taxon>
        <taxon>Eumalacostraca</taxon>
        <taxon>Eucarida</taxon>
        <taxon>Decapoda</taxon>
        <taxon>Pleocyemata</taxon>
        <taxon>Anomura</taxon>
        <taxon>Galatheoidea</taxon>
        <taxon>Porcellanidae</taxon>
        <taxon>Petrolisthes</taxon>
    </lineage>
</organism>
<proteinExistence type="predicted"/>
<name>A0AAE1NLN9_9EUCA</name>
<keyword evidence="3" id="KW-1185">Reference proteome</keyword>
<dbReference type="Proteomes" id="UP001292094">
    <property type="component" value="Unassembled WGS sequence"/>
</dbReference>
<protein>
    <submittedName>
        <fullName evidence="2">Uncharacterized protein</fullName>
    </submittedName>
</protein>
<accession>A0AAE1NLN9</accession>
<feature type="region of interest" description="Disordered" evidence="1">
    <location>
        <begin position="1"/>
        <end position="22"/>
    </location>
</feature>
<comment type="caution">
    <text evidence="2">The sequence shown here is derived from an EMBL/GenBank/DDBJ whole genome shotgun (WGS) entry which is preliminary data.</text>
</comment>
<evidence type="ECO:0000256" key="1">
    <source>
        <dbReference type="SAM" id="MobiDB-lite"/>
    </source>
</evidence>
<dbReference type="EMBL" id="JAWZYT010004892">
    <property type="protein sequence ID" value="KAK4292243.1"/>
    <property type="molecule type" value="Genomic_DNA"/>
</dbReference>
<dbReference type="AlphaFoldDB" id="A0AAE1NLN9"/>
<reference evidence="2" key="1">
    <citation type="submission" date="2023-11" db="EMBL/GenBank/DDBJ databases">
        <title>Genome assemblies of two species of porcelain crab, Petrolisthes cinctipes and Petrolisthes manimaculis (Anomura: Porcellanidae).</title>
        <authorList>
            <person name="Angst P."/>
        </authorList>
    </citation>
    <scope>NUCLEOTIDE SEQUENCE</scope>
    <source>
        <strain evidence="2">PB745_02</strain>
        <tissue evidence="2">Gill</tissue>
    </source>
</reference>
<evidence type="ECO:0000313" key="3">
    <source>
        <dbReference type="Proteomes" id="UP001292094"/>
    </source>
</evidence>
<feature type="compositionally biased region" description="Gly residues" evidence="1">
    <location>
        <begin position="11"/>
        <end position="22"/>
    </location>
</feature>
<gene>
    <name evidence="2" type="ORF">Pmani_034974</name>
</gene>
<sequence>MLRPPPSLMSGEGGVGGDVKFGWGGGGQSLPAPTHLTQFAIPPAFPRLRPVRFEPRVIMQASPCGNKSTQTPLTPD</sequence>
<evidence type="ECO:0000313" key="2">
    <source>
        <dbReference type="EMBL" id="KAK4292243.1"/>
    </source>
</evidence>